<organism evidence="1 2">
    <name type="scientific">Protea cynaroides</name>
    <dbReference type="NCBI Taxonomy" id="273540"/>
    <lineage>
        <taxon>Eukaryota</taxon>
        <taxon>Viridiplantae</taxon>
        <taxon>Streptophyta</taxon>
        <taxon>Embryophyta</taxon>
        <taxon>Tracheophyta</taxon>
        <taxon>Spermatophyta</taxon>
        <taxon>Magnoliopsida</taxon>
        <taxon>Proteales</taxon>
        <taxon>Proteaceae</taxon>
        <taxon>Protea</taxon>
    </lineage>
</organism>
<dbReference type="PANTHER" id="PTHR31065">
    <property type="entry name" value="PLATZ TRANSCRIPTION FACTOR FAMILY PROTEIN"/>
    <property type="match status" value="1"/>
</dbReference>
<accession>A0A9Q0H030</accession>
<dbReference type="PANTHER" id="PTHR31065:SF41">
    <property type="entry name" value="PLATZ TRANSCRIPTION FACTOR FAMILY PROTEIN"/>
    <property type="match status" value="1"/>
</dbReference>
<reference evidence="1" key="1">
    <citation type="journal article" date="2023" name="Plant J.">
        <title>The genome of the king protea, Protea cynaroides.</title>
        <authorList>
            <person name="Chang J."/>
            <person name="Duong T.A."/>
            <person name="Schoeman C."/>
            <person name="Ma X."/>
            <person name="Roodt D."/>
            <person name="Barker N."/>
            <person name="Li Z."/>
            <person name="Van de Peer Y."/>
            <person name="Mizrachi E."/>
        </authorList>
    </citation>
    <scope>NUCLEOTIDE SEQUENCE</scope>
    <source>
        <tissue evidence="1">Young leaves</tissue>
    </source>
</reference>
<evidence type="ECO:0000313" key="2">
    <source>
        <dbReference type="Proteomes" id="UP001141806"/>
    </source>
</evidence>
<comment type="caution">
    <text evidence="1">The sequence shown here is derived from an EMBL/GenBank/DDBJ whole genome shotgun (WGS) entry which is preliminary data.</text>
</comment>
<evidence type="ECO:0000313" key="1">
    <source>
        <dbReference type="EMBL" id="KAJ4956714.1"/>
    </source>
</evidence>
<sequence>MNTVLVISGCSSQKGKGVKRMEIGKGQEGEHGPSVINKEKSRSLILKRKSKRHRPVFFRKESSNLNWDDVVFIPLGFDISVDIPKQEKLTATCAKAEVSSYGATKAEIPILRVLSILLGPFSSFNSRYRRVEVEVLRPKCQAIEVELLAEVLRPRVQSIILKPFGLVMSRCHCAETKKHIDGFKMFLINQAKVIFLNPRPQLKSLKTNSSATCVVCERNLQKPNRYCSSKTRRGTRVFILHLYHFQFQNSIGEDVLEASLGEKRKKELKLKLTVEPNRG</sequence>
<keyword evidence="2" id="KW-1185">Reference proteome</keyword>
<dbReference type="EMBL" id="JAMYWD010000011">
    <property type="protein sequence ID" value="KAJ4956714.1"/>
    <property type="molecule type" value="Genomic_DNA"/>
</dbReference>
<gene>
    <name evidence="1" type="ORF">NE237_013497</name>
</gene>
<dbReference type="Pfam" id="PF04640">
    <property type="entry name" value="PLATZ"/>
    <property type="match status" value="1"/>
</dbReference>
<dbReference type="Proteomes" id="UP001141806">
    <property type="component" value="Unassembled WGS sequence"/>
</dbReference>
<protein>
    <submittedName>
        <fullName evidence="1">Uncharacterized protein</fullName>
    </submittedName>
</protein>
<dbReference type="InterPro" id="IPR006734">
    <property type="entry name" value="PLATZ"/>
</dbReference>
<dbReference type="AlphaFoldDB" id="A0A9Q0H030"/>
<name>A0A9Q0H030_9MAGN</name>
<proteinExistence type="predicted"/>
<dbReference type="OrthoDB" id="1908108at2759"/>